<keyword evidence="1" id="KW-0812">Transmembrane</keyword>
<protein>
    <submittedName>
        <fullName evidence="2">Uncharacterized protein</fullName>
    </submittedName>
</protein>
<reference evidence="2" key="1">
    <citation type="submission" date="2018-07" db="EMBL/GenBank/DDBJ databases">
        <authorList>
            <consortium name="Genoscope - CEA"/>
            <person name="William W."/>
        </authorList>
    </citation>
    <scope>NUCLEOTIDE SEQUENCE</scope>
    <source>
        <strain evidence="2">IK1</strain>
    </source>
</reference>
<evidence type="ECO:0000256" key="1">
    <source>
        <dbReference type="SAM" id="Phobius"/>
    </source>
</evidence>
<gene>
    <name evidence="2" type="ORF">TRIP_E160126</name>
</gene>
<keyword evidence="1" id="KW-0472">Membrane</keyword>
<name>A0A652ZT02_9SPIR</name>
<accession>A0A652ZT02</accession>
<dbReference type="AlphaFoldDB" id="A0A652ZT02"/>
<feature type="transmembrane region" description="Helical" evidence="1">
    <location>
        <begin position="23"/>
        <end position="48"/>
    </location>
</feature>
<sequence length="114" mass="13029">MSNPATASLFFLYLLQNSSKAVFLLPVLAICDIKLLLSMFFSAISLALSQRIIDLDFRNAFILSSDTRVDKCIHYIDYQINQGKNDCDENNRSEYLRSILSLDGIDHYRADSRI</sequence>
<dbReference type="EMBL" id="UPXP01000008">
    <property type="protein sequence ID" value="VBB38902.1"/>
    <property type="molecule type" value="Genomic_DNA"/>
</dbReference>
<keyword evidence="1" id="KW-1133">Transmembrane helix</keyword>
<proteinExistence type="predicted"/>
<organism evidence="2">
    <name type="scientific">uncultured Spirochaetota bacterium</name>
    <dbReference type="NCBI Taxonomy" id="460511"/>
    <lineage>
        <taxon>Bacteria</taxon>
        <taxon>Pseudomonadati</taxon>
        <taxon>Spirochaetota</taxon>
        <taxon>environmental samples</taxon>
    </lineage>
</organism>
<evidence type="ECO:0000313" key="2">
    <source>
        <dbReference type="EMBL" id="VBB38902.1"/>
    </source>
</evidence>